<keyword evidence="7" id="KW-1133">Transmembrane helix</keyword>
<dbReference type="NCBIfam" id="NF043009">
    <property type="entry name" value="Cyt554Puf2C_Caul"/>
    <property type="match status" value="1"/>
</dbReference>
<dbReference type="Proteomes" id="UP000220922">
    <property type="component" value="Unassembled WGS sequence"/>
</dbReference>
<evidence type="ECO:0000256" key="7">
    <source>
        <dbReference type="SAM" id="Phobius"/>
    </source>
</evidence>
<dbReference type="InterPro" id="IPR023119">
    <property type="entry name" value="Multihaem_cyt_PRC_cyt_su-like"/>
</dbReference>
<name>A0A2H3KRL1_9CHLR</name>
<keyword evidence="5" id="KW-0249">Electron transport</keyword>
<proteinExistence type="predicted"/>
<dbReference type="Pfam" id="PF02276">
    <property type="entry name" value="CytoC_RC"/>
    <property type="match status" value="2"/>
</dbReference>
<keyword evidence="4" id="KW-0479">Metal-binding</keyword>
<keyword evidence="3" id="KW-0349">Heme</keyword>
<evidence type="ECO:0000256" key="6">
    <source>
        <dbReference type="ARBA" id="ARBA00023004"/>
    </source>
</evidence>
<accession>A0A2H3KRL1</accession>
<dbReference type="InterPro" id="IPR003158">
    <property type="entry name" value="Photosyn_RC_cyt_c-su"/>
</dbReference>
<organism evidence="8 9">
    <name type="scientific">Candidatus Chloroploca asiatica</name>
    <dbReference type="NCBI Taxonomy" id="1506545"/>
    <lineage>
        <taxon>Bacteria</taxon>
        <taxon>Bacillati</taxon>
        <taxon>Chloroflexota</taxon>
        <taxon>Chloroflexia</taxon>
        <taxon>Chloroflexales</taxon>
        <taxon>Chloroflexineae</taxon>
        <taxon>Oscillochloridaceae</taxon>
        <taxon>Candidatus Chloroploca</taxon>
    </lineage>
</organism>
<keyword evidence="6" id="KW-0408">Iron</keyword>
<keyword evidence="7" id="KW-0812">Transmembrane</keyword>
<evidence type="ECO:0000313" key="8">
    <source>
        <dbReference type="EMBL" id="PDW01242.1"/>
    </source>
</evidence>
<dbReference type="Gene3D" id="1.10.468.10">
    <property type="entry name" value="Photosynthetic Reaction Center, subunit C, domain 2"/>
    <property type="match status" value="2"/>
</dbReference>
<dbReference type="GO" id="GO:0030077">
    <property type="term" value="C:plasma membrane light-harvesting complex"/>
    <property type="evidence" value="ECO:0007669"/>
    <property type="project" value="InterPro"/>
</dbReference>
<evidence type="ECO:0000256" key="1">
    <source>
        <dbReference type="ARBA" id="ARBA00022448"/>
    </source>
</evidence>
<dbReference type="AlphaFoldDB" id="A0A2H3KRL1"/>
<dbReference type="GO" id="GO:0009055">
    <property type="term" value="F:electron transfer activity"/>
    <property type="evidence" value="ECO:0007669"/>
    <property type="project" value="InterPro"/>
</dbReference>
<comment type="caution">
    <text evidence="8">The sequence shown here is derived from an EMBL/GenBank/DDBJ whole genome shotgun (WGS) entry which is preliminary data.</text>
</comment>
<dbReference type="InterPro" id="IPR054997">
    <property type="entry name" value="Cyt554Puf2C"/>
</dbReference>
<evidence type="ECO:0000256" key="4">
    <source>
        <dbReference type="ARBA" id="ARBA00022723"/>
    </source>
</evidence>
<dbReference type="OrthoDB" id="9813732at2"/>
<evidence type="ECO:0000256" key="2">
    <source>
        <dbReference type="ARBA" id="ARBA00022531"/>
    </source>
</evidence>
<protein>
    <submittedName>
        <fullName evidence="8">Cytochrome C554</fullName>
    </submittedName>
</protein>
<evidence type="ECO:0000256" key="3">
    <source>
        <dbReference type="ARBA" id="ARBA00022617"/>
    </source>
</evidence>
<evidence type="ECO:0000313" key="9">
    <source>
        <dbReference type="Proteomes" id="UP000220922"/>
    </source>
</evidence>
<keyword evidence="2" id="KW-0602">Photosynthesis</keyword>
<evidence type="ECO:0000256" key="5">
    <source>
        <dbReference type="ARBA" id="ARBA00022982"/>
    </source>
</evidence>
<keyword evidence="9" id="KW-1185">Reference proteome</keyword>
<dbReference type="GO" id="GO:0020037">
    <property type="term" value="F:heme binding"/>
    <property type="evidence" value="ECO:0007669"/>
    <property type="project" value="InterPro"/>
</dbReference>
<dbReference type="GO" id="GO:0005506">
    <property type="term" value="F:iron ion binding"/>
    <property type="evidence" value="ECO:0007669"/>
    <property type="project" value="InterPro"/>
</dbReference>
<gene>
    <name evidence="8" type="ORF">A9Q02_07335</name>
</gene>
<sequence>MQSPTRPTDRQAAIFISVAVGIIVAVVTTATFWWIYSLTLGPERAAAALNANAPWSPSEGIRAITDVAPNIPPEGREPWLGNQAWTEGVQAGQAWVDANPNTVNVQVLSGMTSAQIWTYMQQYVSGGLGVGCQYCHNLENFASDEYVEKISARNMLYLVSDVNTEFIVDLPNWRGNYVQCATCHYNEPNNLEAVGTQFIKSVPDIPVVVDPLDENGMPILDPALKPEEIRGQVGLQDAVLFYIYNYQIWRPFDPADDESGRGSLALTLDGGRTQDQVTINQNVMNYNSWSLGQGCTYCHNSRNFIAYELDAASNITNPEAGYNKLKAARMMQLTTWLAFNWTINGAMPYDAVPTALEGGASQFSYRNIDGEIFNVPGCYTCHRGVNIPTGSINQAQIPAGDAGVVVLPPVLRGN</sequence>
<reference evidence="8 9" key="1">
    <citation type="submission" date="2016-05" db="EMBL/GenBank/DDBJ databases">
        <authorList>
            <person name="Lavstsen T."/>
            <person name="Jespersen J.S."/>
        </authorList>
    </citation>
    <scope>NUCLEOTIDE SEQUENCE [LARGE SCALE GENOMIC DNA]</scope>
    <source>
        <strain evidence="8 9">B7-9</strain>
    </source>
</reference>
<feature type="transmembrane region" description="Helical" evidence="7">
    <location>
        <begin position="12"/>
        <end position="36"/>
    </location>
</feature>
<dbReference type="SUPFAM" id="SSF48695">
    <property type="entry name" value="Multiheme cytochromes"/>
    <property type="match status" value="1"/>
</dbReference>
<dbReference type="EMBL" id="LYXE01000009">
    <property type="protein sequence ID" value="PDW01242.1"/>
    <property type="molecule type" value="Genomic_DNA"/>
</dbReference>
<dbReference type="InterPro" id="IPR036280">
    <property type="entry name" value="Multihaem_cyt_sf"/>
</dbReference>
<dbReference type="RefSeq" id="WP_097650387.1">
    <property type="nucleotide sequence ID" value="NZ_LYXE01000009.1"/>
</dbReference>
<keyword evidence="7" id="KW-0472">Membrane</keyword>
<dbReference type="GO" id="GO:0019684">
    <property type="term" value="P:photosynthesis, light reaction"/>
    <property type="evidence" value="ECO:0007669"/>
    <property type="project" value="InterPro"/>
</dbReference>
<keyword evidence="1" id="KW-0813">Transport</keyword>